<name>X1M0A8_9ZZZZ</name>
<dbReference type="AlphaFoldDB" id="X1M0A8"/>
<sequence length="149" mass="15827">MKLTGFNHFIRSNAARLCAGLAIVADGPTSIGLPAIDPGFHFATSSYYQVLVTSYQPGAAWANETGAGMIVHAGRPQLATRNFFGGPWRYAGCVVGEASSPPAQQQNIAAPFTLTDDQIIWGFHQISMADGRLSTPSRYGPETIIESGP</sequence>
<proteinExistence type="predicted"/>
<reference evidence="1" key="1">
    <citation type="journal article" date="2014" name="Front. Microbiol.">
        <title>High frequency of phylogenetically diverse reductive dehalogenase-homologous genes in deep subseafloor sedimentary metagenomes.</title>
        <authorList>
            <person name="Kawai M."/>
            <person name="Futagami T."/>
            <person name="Toyoda A."/>
            <person name="Takaki Y."/>
            <person name="Nishi S."/>
            <person name="Hori S."/>
            <person name="Arai W."/>
            <person name="Tsubouchi T."/>
            <person name="Morono Y."/>
            <person name="Uchiyama I."/>
            <person name="Ito T."/>
            <person name="Fujiyama A."/>
            <person name="Inagaki F."/>
            <person name="Takami H."/>
        </authorList>
    </citation>
    <scope>NUCLEOTIDE SEQUENCE</scope>
    <source>
        <strain evidence="1">Expedition CK06-06</strain>
    </source>
</reference>
<gene>
    <name evidence="1" type="ORF">S06H3_25907</name>
</gene>
<protein>
    <submittedName>
        <fullName evidence="1">Uncharacterized protein</fullName>
    </submittedName>
</protein>
<accession>X1M0A8</accession>
<evidence type="ECO:0000313" key="1">
    <source>
        <dbReference type="EMBL" id="GAI24987.1"/>
    </source>
</evidence>
<comment type="caution">
    <text evidence="1">The sequence shown here is derived from an EMBL/GenBank/DDBJ whole genome shotgun (WGS) entry which is preliminary data.</text>
</comment>
<organism evidence="1">
    <name type="scientific">marine sediment metagenome</name>
    <dbReference type="NCBI Taxonomy" id="412755"/>
    <lineage>
        <taxon>unclassified sequences</taxon>
        <taxon>metagenomes</taxon>
        <taxon>ecological metagenomes</taxon>
    </lineage>
</organism>
<dbReference type="EMBL" id="BARV01014940">
    <property type="protein sequence ID" value="GAI24987.1"/>
    <property type="molecule type" value="Genomic_DNA"/>
</dbReference>